<dbReference type="InterPro" id="IPR028082">
    <property type="entry name" value="Peripla_BP_I"/>
</dbReference>
<dbReference type="Proteomes" id="UP000002654">
    <property type="component" value="Chromosome"/>
</dbReference>
<dbReference type="SUPFAM" id="SSF53822">
    <property type="entry name" value="Periplasmic binding protein-like I"/>
    <property type="match status" value="1"/>
</dbReference>
<feature type="domain" description="Receptor ligand binding region" evidence="6">
    <location>
        <begin position="92"/>
        <end position="420"/>
    </location>
</feature>
<dbReference type="OrthoDB" id="21336at2157"/>
<evidence type="ECO:0000259" key="6">
    <source>
        <dbReference type="Pfam" id="PF01094"/>
    </source>
</evidence>
<dbReference type="eggNOG" id="arCOG01021">
    <property type="taxonomic scope" value="Archaea"/>
</dbReference>
<keyword evidence="8" id="KW-1185">Reference proteome</keyword>
<dbReference type="PANTHER" id="PTHR30483">
    <property type="entry name" value="LEUCINE-SPECIFIC-BINDING PROTEIN"/>
    <property type="match status" value="1"/>
</dbReference>
<evidence type="ECO:0000313" key="7">
    <source>
        <dbReference type="EMBL" id="CCC81783.1"/>
    </source>
</evidence>
<keyword evidence="4 5" id="KW-0472">Membrane</keyword>
<dbReference type="STRING" id="768679.TTX_1143"/>
<dbReference type="PATRIC" id="fig|768679.9.peg.1153"/>
<protein>
    <submittedName>
        <fullName evidence="7">Branched-chain amino acid transport system substrate-binding protein</fullName>
    </submittedName>
</protein>
<dbReference type="InterPro" id="IPR001828">
    <property type="entry name" value="ANF_lig-bd_rcpt"/>
</dbReference>
<sequence>MASKTGIIIGVVVLVIIIAAVAAYLASQRPASSAYVSATTTTTQSTATTTTTSPQSTATATTSTTTQAVQTVTIGALLPLTGALQFMGTSGQCAIQLAVHDANQMFASKGIQFQLVAQDSACDPNTALQKLQTLYSQGIRFVVGLTCSSELSAVKSFAEQNHILITSISTSPLLAIPKPYLFRLPPTDNAQAKVLAALYHFLGIKRVVIVYRSDAWGQGLTSAIINATKAYGITVVGAFGYDPSPSAMPAAEQAAVQKASQALGTPGPDAAFEIVSFDQDGAAVVQAAMNDPVLSKVRWFGTDSNVYGTAIMQAGGQALAAAKFMGAVASPNPNDPHYIQFAQEFKQFCGHAPTGYDPYYYDTAMIVMEAIAQTGSTDPTVINSVLEQWGKNGTYVGATGPVYFDQYHDRMYASYLIVGVAIVNGTPTWINAGFYNGTTGQITVFPQGQPLFSS</sequence>
<dbReference type="KEGG" id="ttn:TTX_1143"/>
<organism evidence="7 8">
    <name type="scientific">Thermoproteus tenax (strain ATCC 35583 / DSM 2078 / JCM 9277 / NBRC 100435 / Kra 1)</name>
    <dbReference type="NCBI Taxonomy" id="768679"/>
    <lineage>
        <taxon>Archaea</taxon>
        <taxon>Thermoproteota</taxon>
        <taxon>Thermoprotei</taxon>
        <taxon>Thermoproteales</taxon>
        <taxon>Thermoproteaceae</taxon>
        <taxon>Thermoproteus</taxon>
    </lineage>
</organism>
<feature type="transmembrane region" description="Helical" evidence="5">
    <location>
        <begin position="7"/>
        <end position="26"/>
    </location>
</feature>
<dbReference type="AlphaFoldDB" id="G4RJN8"/>
<evidence type="ECO:0000256" key="3">
    <source>
        <dbReference type="ARBA" id="ARBA00022989"/>
    </source>
</evidence>
<dbReference type="Gene3D" id="3.40.50.2300">
    <property type="match status" value="2"/>
</dbReference>
<gene>
    <name evidence="7" type="primary">livJ</name>
    <name evidence="7" type="ordered locus">TTX_1143</name>
</gene>
<keyword evidence="2 5" id="KW-0812">Transmembrane</keyword>
<dbReference type="RefSeq" id="WP_014127038.1">
    <property type="nucleotide sequence ID" value="NC_016070.1"/>
</dbReference>
<reference evidence="7 8" key="1">
    <citation type="journal article" date="2011" name="PLoS ONE">
        <title>The complete genome sequence of Thermoproteus tenax: a physiologically versatile member of the Crenarchaeota.</title>
        <authorList>
            <person name="Siebers B."/>
            <person name="Zaparty M."/>
            <person name="Raddatz G."/>
            <person name="Tjaden B."/>
            <person name="Albers S.V."/>
            <person name="Bell S.D."/>
            <person name="Blombach F."/>
            <person name="Kletzin A."/>
            <person name="Kyrpides N."/>
            <person name="Lanz C."/>
            <person name="Plagens A."/>
            <person name="Rampp M."/>
            <person name="Rosinus A."/>
            <person name="von Jan M."/>
            <person name="Makarova K.S."/>
            <person name="Klenk H.P."/>
            <person name="Schuster S.C."/>
            <person name="Hensel R."/>
        </authorList>
    </citation>
    <scope>NUCLEOTIDE SEQUENCE [LARGE SCALE GENOMIC DNA]</scope>
    <source>
        <strain evidence="8">ATCC 35583 / DSM 2078 / JCM 9277 / NBRC 100435 / Kra 1</strain>
    </source>
</reference>
<dbReference type="EMBL" id="FN869859">
    <property type="protein sequence ID" value="CCC81783.1"/>
    <property type="molecule type" value="Genomic_DNA"/>
</dbReference>
<evidence type="ECO:0000313" key="8">
    <source>
        <dbReference type="Proteomes" id="UP000002654"/>
    </source>
</evidence>
<dbReference type="PANTHER" id="PTHR30483:SF40">
    <property type="entry name" value="HISTIDINE KINASE"/>
    <property type="match status" value="1"/>
</dbReference>
<evidence type="ECO:0000256" key="2">
    <source>
        <dbReference type="ARBA" id="ARBA00022692"/>
    </source>
</evidence>
<dbReference type="PaxDb" id="768679-TTX_1143"/>
<proteinExistence type="predicted"/>
<dbReference type="GeneID" id="11262028"/>
<accession>G4RJN8</accession>
<evidence type="ECO:0000256" key="5">
    <source>
        <dbReference type="SAM" id="Phobius"/>
    </source>
</evidence>
<comment type="subcellular location">
    <subcellularLocation>
        <location evidence="1">Membrane</location>
    </subcellularLocation>
</comment>
<dbReference type="HOGENOM" id="CLU_027128_5_1_2"/>
<dbReference type="InterPro" id="IPR051010">
    <property type="entry name" value="BCAA_transport"/>
</dbReference>
<dbReference type="Pfam" id="PF01094">
    <property type="entry name" value="ANF_receptor"/>
    <property type="match status" value="1"/>
</dbReference>
<keyword evidence="3 5" id="KW-1133">Transmembrane helix</keyword>
<dbReference type="GO" id="GO:0016020">
    <property type="term" value="C:membrane"/>
    <property type="evidence" value="ECO:0007669"/>
    <property type="project" value="UniProtKB-SubCell"/>
</dbReference>
<evidence type="ECO:0000256" key="4">
    <source>
        <dbReference type="ARBA" id="ARBA00023136"/>
    </source>
</evidence>
<name>G4RJN8_THETK</name>
<evidence type="ECO:0000256" key="1">
    <source>
        <dbReference type="ARBA" id="ARBA00004370"/>
    </source>
</evidence>